<name>A0ABV1IGZ7_9ACTN</name>
<dbReference type="Proteomes" id="UP001478817">
    <property type="component" value="Unassembled WGS sequence"/>
</dbReference>
<feature type="compositionally biased region" description="Basic and acidic residues" evidence="1">
    <location>
        <begin position="1"/>
        <end position="10"/>
    </location>
</feature>
<keyword evidence="2" id="KW-1133">Transmembrane helix</keyword>
<dbReference type="SUPFAM" id="SSF109998">
    <property type="entry name" value="Triger factor/SurA peptide-binding domain-like"/>
    <property type="match status" value="1"/>
</dbReference>
<keyword evidence="2" id="KW-0812">Transmembrane</keyword>
<keyword evidence="4" id="KW-1185">Reference proteome</keyword>
<feature type="transmembrane region" description="Helical" evidence="2">
    <location>
        <begin position="47"/>
        <end position="67"/>
    </location>
</feature>
<reference evidence="3 4" key="1">
    <citation type="submission" date="2024-04" db="EMBL/GenBank/DDBJ databases">
        <title>Human intestinal bacterial collection.</title>
        <authorList>
            <person name="Pauvert C."/>
            <person name="Hitch T.C.A."/>
            <person name="Clavel T."/>
        </authorList>
    </citation>
    <scope>NUCLEOTIDE SEQUENCE [LARGE SCALE GENOMIC DNA]</scope>
    <source>
        <strain evidence="3 4">CLA-AA-H197</strain>
    </source>
</reference>
<dbReference type="RefSeq" id="WP_349182808.1">
    <property type="nucleotide sequence ID" value="NZ_JBBNGS010000013.1"/>
</dbReference>
<comment type="caution">
    <text evidence="3">The sequence shown here is derived from an EMBL/GenBank/DDBJ whole genome shotgun (WGS) entry which is preliminary data.</text>
</comment>
<evidence type="ECO:0000256" key="2">
    <source>
        <dbReference type="SAM" id="Phobius"/>
    </source>
</evidence>
<feature type="region of interest" description="Disordered" evidence="1">
    <location>
        <begin position="1"/>
        <end position="32"/>
    </location>
</feature>
<evidence type="ECO:0000256" key="1">
    <source>
        <dbReference type="SAM" id="MobiDB-lite"/>
    </source>
</evidence>
<keyword evidence="2" id="KW-0472">Membrane</keyword>
<gene>
    <name evidence="3" type="ORF">AAAT05_07495</name>
</gene>
<accession>A0ABV1IGZ7</accession>
<dbReference type="EMBL" id="JBBNGS010000013">
    <property type="protein sequence ID" value="MEQ2638181.1"/>
    <property type="molecule type" value="Genomic_DNA"/>
</dbReference>
<proteinExistence type="predicted"/>
<dbReference type="InterPro" id="IPR027304">
    <property type="entry name" value="Trigger_fact/SurA_dom_sf"/>
</dbReference>
<evidence type="ECO:0000313" key="3">
    <source>
        <dbReference type="EMBL" id="MEQ2638181.1"/>
    </source>
</evidence>
<organism evidence="3 4">
    <name type="scientific">Paratractidigestivibacter faecalis</name>
    <dbReference type="NCBI Taxonomy" id="2292441"/>
    <lineage>
        <taxon>Bacteria</taxon>
        <taxon>Bacillati</taxon>
        <taxon>Actinomycetota</taxon>
        <taxon>Coriobacteriia</taxon>
        <taxon>Coriobacteriales</taxon>
        <taxon>Atopobiaceae</taxon>
        <taxon>Paratractidigestivibacter</taxon>
    </lineage>
</organism>
<protein>
    <submittedName>
        <fullName evidence="3">Uncharacterized protein</fullName>
    </submittedName>
</protein>
<sequence length="315" mass="32916">MADKNDEKSEVAPVAAEAKAEKGAKAGQAPKADAAHKGADAALPTPAWVAIAVAAMVVGVLCGHFLLGGGSSISLSGKTTLTGDQLDSTIATYTYNGKTVDVTARQVISQSKSVDSAANSDGTYGVPAADDVVSYARNAIVLQAAKDQGISVSEDDLSAYANQMFQTDDYASIASKYGIDEDTAKQTISDSCMMSKLRDSVVTATLPEQPTKPTEPAEGQEDTPTADYASYIIGLAGDEWDSANNTWASTDGDYYNALSSYEISNDSATYAAAQAAYYVAYSNYSTAYSDYNSQWTTYVNSLLSNASIQLGSLAV</sequence>
<evidence type="ECO:0000313" key="4">
    <source>
        <dbReference type="Proteomes" id="UP001478817"/>
    </source>
</evidence>